<evidence type="ECO:0000256" key="1">
    <source>
        <dbReference type="ARBA" id="ARBA00004496"/>
    </source>
</evidence>
<evidence type="ECO:0000256" key="2">
    <source>
        <dbReference type="ARBA" id="ARBA00006289"/>
    </source>
</evidence>
<name>A0A439D6B1_9PEZI</name>
<reference evidence="6 7" key="1">
    <citation type="submission" date="2018-12" db="EMBL/GenBank/DDBJ databases">
        <title>Draft genome sequence of Xylaria grammica IHI A82.</title>
        <authorList>
            <person name="Buettner E."/>
            <person name="Kellner H."/>
        </authorList>
    </citation>
    <scope>NUCLEOTIDE SEQUENCE [LARGE SCALE GENOMIC DNA]</scope>
    <source>
        <strain evidence="6 7">IHI A82</strain>
    </source>
</reference>
<evidence type="ECO:0000259" key="5">
    <source>
        <dbReference type="Pfam" id="PF25789"/>
    </source>
</evidence>
<dbReference type="GO" id="GO:0031417">
    <property type="term" value="C:NatC complex"/>
    <property type="evidence" value="ECO:0007669"/>
    <property type="project" value="InterPro"/>
</dbReference>
<accession>A0A439D6B1</accession>
<comment type="caution">
    <text evidence="6">The sequence shown here is derived from an EMBL/GenBank/DDBJ whole genome shotgun (WGS) entry which is preliminary data.</text>
</comment>
<sequence length="766" mass="87723">MQPLEPPMPPPPNISHPGIMAIDVTDQFASAVRALSAGELVKDDQFTLFESVSGLEIMDRKMDSGVLDEGESLDEEYDVTRSLLPEEILGILDQLLCLEMAWHLGYPLSQTLLTSVYIDALMKPCPPGTDDITGIPADLSAEPISRFILRAYCCGLLKACFFINECMKEELYYEEEDFVTNTYDRNFLAHTPLVAVKDLLQAALTRLRAPREGFPQEICAALESRLELRIAFLDATDLSAIRNDTSELPKLPWTRMRRLMDAIEDQHALGKPVPEAFSTKLQRRLASTMPPRPMVSLSFDECITQFKRFSQDGTEVIDVLQYTDPQSLLNFILMFQVQRPQPLVFIRTILQNLLFKDFVVLGRFSIRQLLDHDVSLGVLPCGPHFDRSFDDVEVTTDPRHKVASGMEVFRHRIADPYFDLLRILCQNRCRVRRTLCHHIQEWDVLETDVGETEGQLQVFLSEVSQGAYPGEESTYLPLSTWTHLMKLRQMEWIVQLGFELRIYQPDELAGMYHYLKRLAALRARQIEHVKQMTTDREERARQHLNLQKDDPLPSDVAYEFYRSKQCQRTTMLDAACTWEFSDGLSLLYTALLRLGLVKPLPRPYGTDALRYELRMRPFARITDPPLPTYEEFKQEVELSDVPLADVLRIAESAVLAARKGFEACIRLNEHESFSINATAHSRWVSNAKDCLRATIATGVAVSTLKHAYDRMVESFREKGKENEEEEEVDGRGKPEYADLLNLKVEIPEPGNGYHDWWIVPKLTRLK</sequence>
<feature type="domain" description="NAA35-like N-terminal" evidence="4">
    <location>
        <begin position="38"/>
        <end position="193"/>
    </location>
</feature>
<feature type="domain" description="NAA35-like TPR repeats" evidence="5">
    <location>
        <begin position="316"/>
        <end position="671"/>
    </location>
</feature>
<dbReference type="InterPro" id="IPR057982">
    <property type="entry name" value="TPR_NAA35"/>
</dbReference>
<evidence type="ECO:0000259" key="4">
    <source>
        <dbReference type="Pfam" id="PF04112"/>
    </source>
</evidence>
<keyword evidence="3" id="KW-0963">Cytoplasm</keyword>
<gene>
    <name evidence="6" type="ORF">EKO27_g5156</name>
</gene>
<keyword evidence="7" id="KW-1185">Reference proteome</keyword>
<dbReference type="Pfam" id="PF25789">
    <property type="entry name" value="TPR_NAA35"/>
    <property type="match status" value="1"/>
</dbReference>
<organism evidence="6 7">
    <name type="scientific">Xylaria grammica</name>
    <dbReference type="NCBI Taxonomy" id="363999"/>
    <lineage>
        <taxon>Eukaryota</taxon>
        <taxon>Fungi</taxon>
        <taxon>Dikarya</taxon>
        <taxon>Ascomycota</taxon>
        <taxon>Pezizomycotina</taxon>
        <taxon>Sordariomycetes</taxon>
        <taxon>Xylariomycetidae</taxon>
        <taxon>Xylariales</taxon>
        <taxon>Xylariaceae</taxon>
        <taxon>Xylaria</taxon>
    </lineage>
</organism>
<comment type="subcellular location">
    <subcellularLocation>
        <location evidence="1">Cytoplasm</location>
    </subcellularLocation>
</comment>
<dbReference type="Pfam" id="PF04112">
    <property type="entry name" value="Mak10"/>
    <property type="match status" value="1"/>
</dbReference>
<dbReference type="PANTHER" id="PTHR21373">
    <property type="entry name" value="GLUCOSE REPRESSIBLE PROTEIN MAK10"/>
    <property type="match status" value="1"/>
</dbReference>
<proteinExistence type="inferred from homology"/>
<evidence type="ECO:0000313" key="6">
    <source>
        <dbReference type="EMBL" id="RWA09933.1"/>
    </source>
</evidence>
<dbReference type="EMBL" id="RYZI01000133">
    <property type="protein sequence ID" value="RWA09933.1"/>
    <property type="molecule type" value="Genomic_DNA"/>
</dbReference>
<dbReference type="InterPro" id="IPR007244">
    <property type="entry name" value="Naa35_N"/>
</dbReference>
<evidence type="ECO:0000256" key="3">
    <source>
        <dbReference type="ARBA" id="ARBA00022490"/>
    </source>
</evidence>
<evidence type="ECO:0008006" key="8">
    <source>
        <dbReference type="Google" id="ProtNLM"/>
    </source>
</evidence>
<evidence type="ECO:0000313" key="7">
    <source>
        <dbReference type="Proteomes" id="UP000286045"/>
    </source>
</evidence>
<dbReference type="InterPro" id="IPR057983">
    <property type="entry name" value="NAA35-like_N"/>
</dbReference>
<dbReference type="PANTHER" id="PTHR21373:SF0">
    <property type="entry name" value="N-ALPHA-ACETYLTRANSFERASE 35, NATC AUXILIARY SUBUNIT"/>
    <property type="match status" value="1"/>
</dbReference>
<comment type="similarity">
    <text evidence="2">Belongs to the MAK10 family.</text>
</comment>
<protein>
    <recommendedName>
        <fullName evidence="8">Amino-acid N-acetyltransferase subunit Mak10</fullName>
    </recommendedName>
</protein>
<dbReference type="STRING" id="363999.A0A439D6B1"/>
<dbReference type="Proteomes" id="UP000286045">
    <property type="component" value="Unassembled WGS sequence"/>
</dbReference>
<dbReference type="AlphaFoldDB" id="A0A439D6B1"/>